<proteinExistence type="predicted"/>
<organism evidence="2 3">
    <name type="scientific">Phreatobacter cathodiphilus</name>
    <dbReference type="NCBI Taxonomy" id="1868589"/>
    <lineage>
        <taxon>Bacteria</taxon>
        <taxon>Pseudomonadati</taxon>
        <taxon>Pseudomonadota</taxon>
        <taxon>Alphaproteobacteria</taxon>
        <taxon>Hyphomicrobiales</taxon>
        <taxon>Phreatobacteraceae</taxon>
        <taxon>Phreatobacter</taxon>
    </lineage>
</organism>
<evidence type="ECO:0000313" key="3">
    <source>
        <dbReference type="Proteomes" id="UP000237889"/>
    </source>
</evidence>
<sequence length="277" mass="30554">MRARRHRRLLPDRHGGRGVRPVAEAHDLALAAGAHARAAGRLLASEKDQVAAVHLARRHIKRARSLLRALRPLARPAVERENGFLRAFAHTLAPLRDAHALEEAARSVGARGHGSARGDRVDLAALGQALQKQARVIGRLAPKDAPRHYLAKAVARAYGKARRAFRAYELEPGEEPLHEARKRIKDCLHLVEALDEVRPRGARPKAGKLDRLGELMGAIRDLDLLARRLDGSEGGRAKRARIQARHTRLEREVARTGEKTFAAKPAAVEKSWRKAGP</sequence>
<accession>A0A2S0NEA1</accession>
<keyword evidence="3" id="KW-1185">Reference proteome</keyword>
<dbReference type="KEGG" id="phr:C6569_15740"/>
<gene>
    <name evidence="2" type="ORF">C6569_15740</name>
</gene>
<dbReference type="PROSITE" id="PS51708">
    <property type="entry name" value="CHAD"/>
    <property type="match status" value="1"/>
</dbReference>
<dbReference type="AlphaFoldDB" id="A0A2S0NEA1"/>
<dbReference type="OrthoDB" id="8479545at2"/>
<dbReference type="InterPro" id="IPR038186">
    <property type="entry name" value="CHAD_dom_sf"/>
</dbReference>
<dbReference type="Proteomes" id="UP000237889">
    <property type="component" value="Chromosome"/>
</dbReference>
<name>A0A2S0NEA1_9HYPH</name>
<reference evidence="2 3" key="1">
    <citation type="submission" date="2018-03" db="EMBL/GenBank/DDBJ databases">
        <title>Genome sequencing of Phreatobacter sp.</title>
        <authorList>
            <person name="Kim S.-J."/>
            <person name="Heo J."/>
            <person name="Kwon S.-W."/>
        </authorList>
    </citation>
    <scope>NUCLEOTIDE SEQUENCE [LARGE SCALE GENOMIC DNA]</scope>
    <source>
        <strain evidence="2 3">S-12</strain>
    </source>
</reference>
<dbReference type="SMART" id="SM00880">
    <property type="entry name" value="CHAD"/>
    <property type="match status" value="1"/>
</dbReference>
<dbReference type="Gene3D" id="1.40.20.10">
    <property type="entry name" value="CHAD domain"/>
    <property type="match status" value="2"/>
</dbReference>
<feature type="domain" description="CHAD" evidence="1">
    <location>
        <begin position="19"/>
        <end position="273"/>
    </location>
</feature>
<dbReference type="EMBL" id="CP027668">
    <property type="protein sequence ID" value="AVO46387.1"/>
    <property type="molecule type" value="Genomic_DNA"/>
</dbReference>
<dbReference type="Pfam" id="PF05235">
    <property type="entry name" value="CHAD"/>
    <property type="match status" value="1"/>
</dbReference>
<evidence type="ECO:0000259" key="1">
    <source>
        <dbReference type="PROSITE" id="PS51708"/>
    </source>
</evidence>
<dbReference type="InterPro" id="IPR007899">
    <property type="entry name" value="CHAD_dom"/>
</dbReference>
<protein>
    <recommendedName>
        <fullName evidence="1">CHAD domain-containing protein</fullName>
    </recommendedName>
</protein>
<evidence type="ECO:0000313" key="2">
    <source>
        <dbReference type="EMBL" id="AVO46387.1"/>
    </source>
</evidence>